<dbReference type="AlphaFoldDB" id="D1BEL5"/>
<keyword evidence="2" id="KW-0812">Transmembrane</keyword>
<keyword evidence="4" id="KW-1185">Reference proteome</keyword>
<keyword evidence="2" id="KW-1133">Transmembrane helix</keyword>
<feature type="compositionally biased region" description="Low complexity" evidence="1">
    <location>
        <begin position="1"/>
        <end position="22"/>
    </location>
</feature>
<evidence type="ECO:0000256" key="1">
    <source>
        <dbReference type="SAM" id="MobiDB-lite"/>
    </source>
</evidence>
<evidence type="ECO:0000313" key="3">
    <source>
        <dbReference type="EMBL" id="ACZ23301.1"/>
    </source>
</evidence>
<gene>
    <name evidence="3" type="ordered locus">Sked_34100</name>
</gene>
<dbReference type="EMBL" id="CP001819">
    <property type="protein sequence ID" value="ACZ23301.1"/>
    <property type="molecule type" value="Genomic_DNA"/>
</dbReference>
<dbReference type="KEGG" id="ske:Sked_34100"/>
<accession>D1BEL5</accession>
<reference evidence="3 4" key="1">
    <citation type="journal article" date="2009" name="Stand. Genomic Sci.">
        <title>Complete genome sequence of Sanguibacter keddieii type strain (ST-74).</title>
        <authorList>
            <person name="Ivanova N."/>
            <person name="Sikorski J."/>
            <person name="Sims D."/>
            <person name="Brettin T."/>
            <person name="Detter J.C."/>
            <person name="Han C."/>
            <person name="Lapidus A."/>
            <person name="Copeland A."/>
            <person name="Glavina Del Rio T."/>
            <person name="Nolan M."/>
            <person name="Chen F."/>
            <person name="Lucas S."/>
            <person name="Tice H."/>
            <person name="Cheng J.F."/>
            <person name="Bruce D."/>
            <person name="Goodwin L."/>
            <person name="Pitluck S."/>
            <person name="Pati A."/>
            <person name="Mavromatis K."/>
            <person name="Chen A."/>
            <person name="Palaniappan K."/>
            <person name="D'haeseleer P."/>
            <person name="Chain P."/>
            <person name="Bristow J."/>
            <person name="Eisen J.A."/>
            <person name="Markowitz V."/>
            <person name="Hugenholtz P."/>
            <person name="Goker M."/>
            <person name="Pukall R."/>
            <person name="Klenk H.P."/>
            <person name="Kyrpides N.C."/>
        </authorList>
    </citation>
    <scope>NUCLEOTIDE SEQUENCE [LARGE SCALE GENOMIC DNA]</scope>
    <source>
        <strain evidence="4">ATCC 51767 / DSM 10542 / NCFB 3025 / ST-74</strain>
    </source>
</reference>
<sequence>MPDQPVDTAAPASSDDTAGTDDAVARTVRDAQPDVVDQPVVPAQQDVVDQQDVVAQSDADVQPDVAAQPVATGQPSARPVVAIPADGPLSDEQLAAIAATAQPATVRRAPRYKGFFWTGALVGIVLGVIFGLGLSYDGMVNRWIYVVVTVLGTTLVTVLLAGALAALVDRRGAKRAAQQRKAATER</sequence>
<dbReference type="STRING" id="446469.Sked_34100"/>
<evidence type="ECO:0000313" key="4">
    <source>
        <dbReference type="Proteomes" id="UP000000322"/>
    </source>
</evidence>
<organism evidence="3 4">
    <name type="scientific">Sanguibacter keddieii (strain ATCC 51767 / DSM 10542 / NCFB 3025 / ST-74)</name>
    <dbReference type="NCBI Taxonomy" id="446469"/>
    <lineage>
        <taxon>Bacteria</taxon>
        <taxon>Bacillati</taxon>
        <taxon>Actinomycetota</taxon>
        <taxon>Actinomycetes</taxon>
        <taxon>Micrococcales</taxon>
        <taxon>Sanguibacteraceae</taxon>
        <taxon>Sanguibacter</taxon>
    </lineage>
</organism>
<dbReference type="HOGENOM" id="CLU_1453456_0_0_11"/>
<dbReference type="eggNOG" id="ENOG50333HE">
    <property type="taxonomic scope" value="Bacteria"/>
</dbReference>
<feature type="transmembrane region" description="Helical" evidence="2">
    <location>
        <begin position="115"/>
        <end position="136"/>
    </location>
</feature>
<name>D1BEL5_SANKS</name>
<evidence type="ECO:0000256" key="2">
    <source>
        <dbReference type="SAM" id="Phobius"/>
    </source>
</evidence>
<feature type="region of interest" description="Disordered" evidence="1">
    <location>
        <begin position="1"/>
        <end position="25"/>
    </location>
</feature>
<protein>
    <submittedName>
        <fullName evidence="3">Uncharacterized protein</fullName>
    </submittedName>
</protein>
<keyword evidence="2" id="KW-0472">Membrane</keyword>
<dbReference type="Proteomes" id="UP000000322">
    <property type="component" value="Chromosome"/>
</dbReference>
<feature type="transmembrane region" description="Helical" evidence="2">
    <location>
        <begin position="142"/>
        <end position="168"/>
    </location>
</feature>
<proteinExistence type="predicted"/>